<protein>
    <submittedName>
        <fullName evidence="5">Recombinase family protein</fullName>
    </submittedName>
</protein>
<reference evidence="5 6" key="1">
    <citation type="submission" date="2024-09" db="EMBL/GenBank/DDBJ databases">
        <authorList>
            <person name="Sun Q."/>
            <person name="Mori K."/>
        </authorList>
    </citation>
    <scope>NUCLEOTIDE SEQUENCE [LARGE SCALE GENOMIC DNA]</scope>
    <source>
        <strain evidence="5 6">NCAIM B.02537</strain>
    </source>
</reference>
<keyword evidence="6" id="KW-1185">Reference proteome</keyword>
<dbReference type="PROSITE" id="PS51736">
    <property type="entry name" value="RECOMBINASES_3"/>
    <property type="match status" value="1"/>
</dbReference>
<keyword evidence="1" id="KW-0229">DNA integration</keyword>
<comment type="caution">
    <text evidence="5">The sequence shown here is derived from an EMBL/GenBank/DDBJ whole genome shotgun (WGS) entry which is preliminary data.</text>
</comment>
<sequence length="309" mass="34567">MHKEFQCVRHLSDLALSDEQTLRCPQQDTAAQQDALRVQGCSVIFEDKASGASKERPNLARALDRVGKGDTLLVVRIDRLARSLAHLLEIVETLRAKGAYFRSINDPIDTSSAQGMLMTQMLGAFAEFERALIRERTRAGLKAAVARGAKPGNPKMRARDPIAIAEIRYSHNERHLNELLDGRDRWLPTVERLRPHLPWALVLRQIRVIAPPVRSFSERTLIKACRTLVGAGYADPVILQAAPRLPADTRTARLVADRLKMHPGASLRDIAAWLSRDLREPTPRGGLSWSAEGVRRVIEQARELRLLDA</sequence>
<dbReference type="PROSITE" id="PS00398">
    <property type="entry name" value="RECOMBINASES_2"/>
    <property type="match status" value="1"/>
</dbReference>
<dbReference type="Gene3D" id="3.40.50.1390">
    <property type="entry name" value="Resolvase, N-terminal catalytic domain"/>
    <property type="match status" value="1"/>
</dbReference>
<dbReference type="EMBL" id="JBHLTL010000005">
    <property type="protein sequence ID" value="MFC0589533.1"/>
    <property type="molecule type" value="Genomic_DNA"/>
</dbReference>
<evidence type="ECO:0000256" key="1">
    <source>
        <dbReference type="ARBA" id="ARBA00022908"/>
    </source>
</evidence>
<name>A0ABV6PI95_9SPHN</name>
<dbReference type="InterPro" id="IPR006118">
    <property type="entry name" value="Recombinase_CS"/>
</dbReference>
<dbReference type="RefSeq" id="WP_379481031.1">
    <property type="nucleotide sequence ID" value="NZ_JBHLTL010000005.1"/>
</dbReference>
<feature type="domain" description="Resolvase/invertase-type recombinase catalytic" evidence="4">
    <location>
        <begin position="9"/>
        <end position="148"/>
    </location>
</feature>
<evidence type="ECO:0000313" key="6">
    <source>
        <dbReference type="Proteomes" id="UP001589943"/>
    </source>
</evidence>
<proteinExistence type="predicted"/>
<dbReference type="CDD" id="cd03768">
    <property type="entry name" value="SR_ResInv"/>
    <property type="match status" value="1"/>
</dbReference>
<evidence type="ECO:0000256" key="2">
    <source>
        <dbReference type="ARBA" id="ARBA00023125"/>
    </source>
</evidence>
<dbReference type="Pfam" id="PF00239">
    <property type="entry name" value="Resolvase"/>
    <property type="match status" value="1"/>
</dbReference>
<evidence type="ECO:0000259" key="4">
    <source>
        <dbReference type="PROSITE" id="PS51736"/>
    </source>
</evidence>
<dbReference type="InterPro" id="IPR006119">
    <property type="entry name" value="Resolv_N"/>
</dbReference>
<dbReference type="PANTHER" id="PTHR30461">
    <property type="entry name" value="DNA-INVERTASE FROM LAMBDOID PROPHAGE"/>
    <property type="match status" value="1"/>
</dbReference>
<accession>A0ABV6PI95</accession>
<dbReference type="SMART" id="SM00857">
    <property type="entry name" value="Resolvase"/>
    <property type="match status" value="1"/>
</dbReference>
<keyword evidence="3" id="KW-0233">DNA recombination</keyword>
<dbReference type="Proteomes" id="UP001589943">
    <property type="component" value="Unassembled WGS sequence"/>
</dbReference>
<evidence type="ECO:0000256" key="3">
    <source>
        <dbReference type="ARBA" id="ARBA00023172"/>
    </source>
</evidence>
<organism evidence="5 6">
    <name type="scientific">Novosphingobium aquiterrae</name>
    <dbReference type="NCBI Taxonomy" id="624388"/>
    <lineage>
        <taxon>Bacteria</taxon>
        <taxon>Pseudomonadati</taxon>
        <taxon>Pseudomonadota</taxon>
        <taxon>Alphaproteobacteria</taxon>
        <taxon>Sphingomonadales</taxon>
        <taxon>Sphingomonadaceae</taxon>
        <taxon>Novosphingobium</taxon>
    </lineage>
</organism>
<dbReference type="InterPro" id="IPR050639">
    <property type="entry name" value="SSR_resolvase"/>
</dbReference>
<evidence type="ECO:0000313" key="5">
    <source>
        <dbReference type="EMBL" id="MFC0589533.1"/>
    </source>
</evidence>
<dbReference type="PANTHER" id="PTHR30461:SF2">
    <property type="entry name" value="SERINE RECOMBINASE PINE-RELATED"/>
    <property type="match status" value="1"/>
</dbReference>
<gene>
    <name evidence="5" type="ORF">ACFFF7_08925</name>
</gene>
<keyword evidence="2" id="KW-0238">DNA-binding</keyword>
<dbReference type="InterPro" id="IPR036162">
    <property type="entry name" value="Resolvase-like_N_sf"/>
</dbReference>
<dbReference type="SUPFAM" id="SSF53041">
    <property type="entry name" value="Resolvase-like"/>
    <property type="match status" value="1"/>
</dbReference>